<dbReference type="InterPro" id="IPR052514">
    <property type="entry name" value="SAM-dependent_MTase"/>
</dbReference>
<keyword evidence="2" id="KW-0489">Methyltransferase</keyword>
<feature type="domain" description="Methyltransferase FkbM" evidence="1">
    <location>
        <begin position="111"/>
        <end position="271"/>
    </location>
</feature>
<dbReference type="Proteomes" id="UP001230986">
    <property type="component" value="Unassembled WGS sequence"/>
</dbReference>
<protein>
    <submittedName>
        <fullName evidence="2">FkbM family methyltransferase</fullName>
    </submittedName>
</protein>
<dbReference type="GO" id="GO:0008168">
    <property type="term" value="F:methyltransferase activity"/>
    <property type="evidence" value="ECO:0007669"/>
    <property type="project" value="UniProtKB-KW"/>
</dbReference>
<dbReference type="InterPro" id="IPR006342">
    <property type="entry name" value="FkbM_mtfrase"/>
</dbReference>
<dbReference type="RefSeq" id="WP_284475435.1">
    <property type="nucleotide sequence ID" value="NZ_JASVEJ010000022.1"/>
</dbReference>
<evidence type="ECO:0000259" key="1">
    <source>
        <dbReference type="Pfam" id="PF05050"/>
    </source>
</evidence>
<comment type="caution">
    <text evidence="2">The sequence shown here is derived from an EMBL/GenBank/DDBJ whole genome shotgun (WGS) entry which is preliminary data.</text>
</comment>
<keyword evidence="2" id="KW-0808">Transferase</keyword>
<dbReference type="NCBIfam" id="TIGR01444">
    <property type="entry name" value="fkbM_fam"/>
    <property type="match status" value="1"/>
</dbReference>
<dbReference type="InterPro" id="IPR029063">
    <property type="entry name" value="SAM-dependent_MTases_sf"/>
</dbReference>
<evidence type="ECO:0000313" key="2">
    <source>
        <dbReference type="EMBL" id="MDL5056981.1"/>
    </source>
</evidence>
<dbReference type="Pfam" id="PF05050">
    <property type="entry name" value="Methyltransf_21"/>
    <property type="match status" value="1"/>
</dbReference>
<gene>
    <name evidence="2" type="ORF">QQ055_05815</name>
</gene>
<proteinExistence type="predicted"/>
<organism evidence="2 3">
    <name type="scientific">Geitlerinema calcuttense NRMC-F 0142</name>
    <dbReference type="NCBI Taxonomy" id="2922238"/>
    <lineage>
        <taxon>Bacteria</taxon>
        <taxon>Bacillati</taxon>
        <taxon>Cyanobacteriota</taxon>
        <taxon>Cyanophyceae</taxon>
        <taxon>Geitlerinematales</taxon>
        <taxon>Geitlerinemataceae</taxon>
        <taxon>Geitlerinema</taxon>
    </lineage>
</organism>
<dbReference type="EMBL" id="JASVEJ010000022">
    <property type="protein sequence ID" value="MDL5056981.1"/>
    <property type="molecule type" value="Genomic_DNA"/>
</dbReference>
<dbReference type="Gene3D" id="3.40.50.150">
    <property type="entry name" value="Vaccinia Virus protein VP39"/>
    <property type="match status" value="1"/>
</dbReference>
<name>A0ABT7LY94_9CYAN</name>
<sequence>MNAKQEIIKSGLGLLKTTLGNERALTTAKTLIRRLPHAYAFPLTWVCLEEFSVESVSERHWLYGSPRQFSDVKVKVNPKCLSSRFFSISGYFEEALTQEILSKQREGLLVDIGANYGYYSVLWLQNPKNRAIAVEPVTEYVNLLQENLSPYPNRHHIFAGCMGDYDGVALLDTCGDPTMLSRVVSSDTQANTRQVPMLTLNSLLAKYNEERISVLKIDAEGYDIKILETCKPLFEAKRIQTVFWETAATSEFSVHAEGERAIAQFLESLGYTKILSGSVTGYELR</sequence>
<dbReference type="SUPFAM" id="SSF53335">
    <property type="entry name" value="S-adenosyl-L-methionine-dependent methyltransferases"/>
    <property type="match status" value="1"/>
</dbReference>
<accession>A0ABT7LY94</accession>
<dbReference type="PANTHER" id="PTHR34203">
    <property type="entry name" value="METHYLTRANSFERASE, FKBM FAMILY PROTEIN"/>
    <property type="match status" value="1"/>
</dbReference>
<keyword evidence="3" id="KW-1185">Reference proteome</keyword>
<dbReference type="GO" id="GO:0032259">
    <property type="term" value="P:methylation"/>
    <property type="evidence" value="ECO:0007669"/>
    <property type="project" value="UniProtKB-KW"/>
</dbReference>
<dbReference type="PANTHER" id="PTHR34203:SF15">
    <property type="entry name" value="SLL1173 PROTEIN"/>
    <property type="match status" value="1"/>
</dbReference>
<evidence type="ECO:0000313" key="3">
    <source>
        <dbReference type="Proteomes" id="UP001230986"/>
    </source>
</evidence>
<reference evidence="2 3" key="1">
    <citation type="submission" date="2023-06" db="EMBL/GenBank/DDBJ databases">
        <title>Whole genome sequence of Oscillatoria calcuttensis NRMC-F 0142.</title>
        <authorList>
            <person name="Shakena Fathima T."/>
            <person name="Muralitharan G."/>
            <person name="Thajuddin N."/>
        </authorList>
    </citation>
    <scope>NUCLEOTIDE SEQUENCE [LARGE SCALE GENOMIC DNA]</scope>
    <source>
        <strain evidence="2 3">NRMC-F 0142</strain>
    </source>
</reference>